<dbReference type="Gene3D" id="1.10.1060.10">
    <property type="entry name" value="Alpha-helical ferredoxin"/>
    <property type="match status" value="1"/>
</dbReference>
<evidence type="ECO:0000256" key="4">
    <source>
        <dbReference type="ARBA" id="ARBA00023004"/>
    </source>
</evidence>
<feature type="transmembrane region" description="Helical" evidence="7">
    <location>
        <begin position="193"/>
        <end position="212"/>
    </location>
</feature>
<feature type="compositionally biased region" description="Low complexity" evidence="6">
    <location>
        <begin position="1075"/>
        <end position="1088"/>
    </location>
</feature>
<feature type="region of interest" description="Disordered" evidence="6">
    <location>
        <begin position="810"/>
        <end position="1220"/>
    </location>
</feature>
<feature type="transmembrane region" description="Helical" evidence="7">
    <location>
        <begin position="69"/>
        <end position="93"/>
    </location>
</feature>
<evidence type="ECO:0000256" key="5">
    <source>
        <dbReference type="ARBA" id="ARBA00023014"/>
    </source>
</evidence>
<dbReference type="InterPro" id="IPR017896">
    <property type="entry name" value="4Fe4S_Fe-S-bd"/>
</dbReference>
<dbReference type="PANTHER" id="PTHR43255">
    <property type="entry name" value="IRON-SULFUR-BINDING OXIDOREDUCTASE FADF-RELATED-RELATED"/>
    <property type="match status" value="1"/>
</dbReference>
<feature type="domain" description="4Fe-4S ferredoxin-type" evidence="8">
    <location>
        <begin position="316"/>
        <end position="343"/>
    </location>
</feature>
<evidence type="ECO:0000256" key="6">
    <source>
        <dbReference type="SAM" id="MobiDB-lite"/>
    </source>
</evidence>
<keyword evidence="3" id="KW-0560">Oxidoreductase</keyword>
<dbReference type="PROSITE" id="PS51379">
    <property type="entry name" value="4FE4S_FER_2"/>
    <property type="match status" value="2"/>
</dbReference>
<organism evidence="9 10">
    <name type="scientific">Knoellia subterranea KCTC 19937</name>
    <dbReference type="NCBI Taxonomy" id="1385521"/>
    <lineage>
        <taxon>Bacteria</taxon>
        <taxon>Bacillati</taxon>
        <taxon>Actinomycetota</taxon>
        <taxon>Actinomycetes</taxon>
        <taxon>Micrococcales</taxon>
        <taxon>Intrasporangiaceae</taxon>
        <taxon>Knoellia</taxon>
    </lineage>
</organism>
<evidence type="ECO:0000313" key="10">
    <source>
        <dbReference type="Proteomes" id="UP000030011"/>
    </source>
</evidence>
<dbReference type="OrthoDB" id="9794954at2"/>
<keyword evidence="1" id="KW-0004">4Fe-4S</keyword>
<dbReference type="GO" id="GO:0016491">
    <property type="term" value="F:oxidoreductase activity"/>
    <property type="evidence" value="ECO:0007669"/>
    <property type="project" value="UniProtKB-KW"/>
</dbReference>
<feature type="compositionally biased region" description="Low complexity" evidence="6">
    <location>
        <begin position="1161"/>
        <end position="1171"/>
    </location>
</feature>
<feature type="compositionally biased region" description="Low complexity" evidence="6">
    <location>
        <begin position="836"/>
        <end position="925"/>
    </location>
</feature>
<dbReference type="Pfam" id="PF13187">
    <property type="entry name" value="Fer4_9"/>
    <property type="match status" value="1"/>
</dbReference>
<feature type="transmembrane region" description="Helical" evidence="7">
    <location>
        <begin position="219"/>
        <end position="239"/>
    </location>
</feature>
<dbReference type="Proteomes" id="UP000030011">
    <property type="component" value="Unassembled WGS sequence"/>
</dbReference>
<evidence type="ECO:0000256" key="1">
    <source>
        <dbReference type="ARBA" id="ARBA00022485"/>
    </source>
</evidence>
<keyword evidence="5" id="KW-0411">Iron-sulfur</keyword>
<feature type="compositionally biased region" description="Acidic residues" evidence="6">
    <location>
        <begin position="1089"/>
        <end position="1105"/>
    </location>
</feature>
<feature type="compositionally biased region" description="Low complexity" evidence="6">
    <location>
        <begin position="1040"/>
        <end position="1053"/>
    </location>
</feature>
<feature type="transmembrane region" description="Helical" evidence="7">
    <location>
        <begin position="6"/>
        <end position="24"/>
    </location>
</feature>
<feature type="transmembrane region" description="Helical" evidence="7">
    <location>
        <begin position="157"/>
        <end position="178"/>
    </location>
</feature>
<name>A0A0A0JMD1_9MICO</name>
<feature type="compositionally biased region" description="Low complexity" evidence="6">
    <location>
        <begin position="976"/>
        <end position="989"/>
    </location>
</feature>
<dbReference type="AlphaFoldDB" id="A0A0A0JMD1"/>
<dbReference type="InterPro" id="IPR051460">
    <property type="entry name" value="HdrC_iron-sulfur_subunit"/>
</dbReference>
<evidence type="ECO:0000256" key="3">
    <source>
        <dbReference type="ARBA" id="ARBA00023002"/>
    </source>
</evidence>
<keyword evidence="7" id="KW-1133">Transmembrane helix</keyword>
<dbReference type="PANTHER" id="PTHR43255:SF1">
    <property type="entry name" value="IRON-SULFUR-BINDING OXIDOREDUCTASE FADF-RELATED"/>
    <property type="match status" value="1"/>
</dbReference>
<dbReference type="RefSeq" id="WP_035905428.1">
    <property type="nucleotide sequence ID" value="NZ_AVPK01000006.1"/>
</dbReference>
<sequence length="1220" mass="128765">MSALQIVASAICFPLMLIGWALLFRQISRFVALYKVGQPDPRRTNEPVARTWTLLKEFLGHTRMSRLPVVAIAHWFTALSFLLLFGTLVNAFGQLIKPEWVLPIIGHFPPYEWILEVFAWTGLVGIVILMAIRQAKHPRSAEGKDGRRSRFFGSTWWQAYYVEFTILGVTLCILALRLLEAALTKIEHPDESIGLHFPLTGWLSGIFGGLSVDGIKTAIVIVATIKIIISFAWMITISLTPTMGVAWHRFLAFPNIWFKRESSGRTALGNLKPMTMGDGTPFSMEAMEAASEDSEDATESDSEPILGVGKVEDFTWKGLLDFSTCTECGRCQSQCPAWNTDKPLSPKLLMMTLRDHANAKSPWIQASEEARAEMPSALTQFADMPLIGATGYDIDSPLSAYNPHGPDAVIDEDVLWSCTTCGACVEQCPVDIEHVDHIVDMRRYQTLIESAFPSELGGLFKNLESKGNPWGMGARARLDWAKDLPFDVKVLGKDLESAEEVDYLFWVGCAGAYEDRAKKTSRAVAELLDTAGVSFAVLGDGETCTGDSARRAGNEILFSMLAQQNIETMGELGVQKIVVTCAHCFNTIKNEYPDLGGTFEVVHHTQLLNRLVRDKKLVPVARPADAPGMSSAKNAASTAPTVTYHDPCYLGRHNNVYAPPRELIGALPGVELREMERSKEKSFCCGAGGARMWMEEKLGGRINMNRTEEALATGAERIAIGCPFCRVMISDGLTAKQSEGVGEDVEVVDVAQMLLAAVRRGQEDGAADEAVVDESAAASVASEASSYAGQSAPAAAAGAAVVAEAVADDAGQQGSSGTGEGSAFAPAGDAKPVETASAEADPWDEPAAAAPAATPAPAPSAEADPWDEPAAPAAAAPAPAASAEADPWDEPAAPAAAAPAPAASAEADPWDEPATSAAQTEAPAEAEPKPEAPVAPVSTDDVDPWDEPATPAAPAEAKTEASAAPVATDDVDPWDEPATSAAQTEAPAEAEPKPEAPVAPVSTDDVDPWDEPATPAAPAEAKTEASAAPVATDDVDPWDEPATSAAQTEAPAEAEPKPEAPVAPVSTDDVDPWDEPATPTAQTKAPAEAEPETEAAAEDEVEEPAAETSAAPTTSAAPAAPVQDDLFSAPDPWDEPSTPAASAPAETPAPEAEAEAEEPAVEAPAEVPSTEEPADEAPAEEPAAEASQAEEDEQKPAPATSTEAPVANADDLLNAPDPWD</sequence>
<protein>
    <submittedName>
        <fullName evidence="9">Iron-sulfur-binding reductase</fullName>
    </submittedName>
</protein>
<reference evidence="9 10" key="1">
    <citation type="submission" date="2013-08" db="EMBL/GenBank/DDBJ databases">
        <title>The genome sequence of Knoellia subterranea.</title>
        <authorList>
            <person name="Zhu W."/>
            <person name="Wang G."/>
        </authorList>
    </citation>
    <scope>NUCLEOTIDE SEQUENCE [LARGE SCALE GENOMIC DNA]</scope>
    <source>
        <strain evidence="9 10">KCTC 19937</strain>
    </source>
</reference>
<dbReference type="SUPFAM" id="SSF46548">
    <property type="entry name" value="alpha-helical ferredoxin"/>
    <property type="match status" value="1"/>
</dbReference>
<keyword evidence="2" id="KW-0479">Metal-binding</keyword>
<keyword evidence="4" id="KW-0408">Iron</keyword>
<feature type="compositionally biased region" description="Low complexity" evidence="6">
    <location>
        <begin position="1011"/>
        <end position="1032"/>
    </location>
</feature>
<dbReference type="GO" id="GO:0046872">
    <property type="term" value="F:metal ion binding"/>
    <property type="evidence" value="ECO:0007669"/>
    <property type="project" value="UniProtKB-KW"/>
</dbReference>
<feature type="compositionally biased region" description="Acidic residues" evidence="6">
    <location>
        <begin position="1172"/>
        <end position="1193"/>
    </location>
</feature>
<feature type="transmembrane region" description="Helical" evidence="7">
    <location>
        <begin position="113"/>
        <end position="132"/>
    </location>
</feature>
<keyword evidence="7" id="KW-0472">Membrane</keyword>
<dbReference type="eggNOG" id="COG0247">
    <property type="taxonomic scope" value="Bacteria"/>
</dbReference>
<dbReference type="STRING" id="1385521.N803_15320"/>
<feature type="compositionally biased region" description="Low complexity" evidence="6">
    <location>
        <begin position="1135"/>
        <end position="1151"/>
    </location>
</feature>
<gene>
    <name evidence="9" type="ORF">N803_15320</name>
</gene>
<dbReference type="InterPro" id="IPR017900">
    <property type="entry name" value="4Fe4S_Fe_S_CS"/>
</dbReference>
<dbReference type="PROSITE" id="PS00198">
    <property type="entry name" value="4FE4S_FER_1"/>
    <property type="match status" value="1"/>
</dbReference>
<dbReference type="EMBL" id="AVPK01000006">
    <property type="protein sequence ID" value="KGN37217.1"/>
    <property type="molecule type" value="Genomic_DNA"/>
</dbReference>
<proteinExistence type="predicted"/>
<dbReference type="GO" id="GO:0005886">
    <property type="term" value="C:plasma membrane"/>
    <property type="evidence" value="ECO:0007669"/>
    <property type="project" value="TreeGrafter"/>
</dbReference>
<dbReference type="Pfam" id="PF02754">
    <property type="entry name" value="CCG"/>
    <property type="match status" value="2"/>
</dbReference>
<feature type="compositionally biased region" description="Low complexity" evidence="6">
    <location>
        <begin position="1106"/>
        <end position="1121"/>
    </location>
</feature>
<dbReference type="InterPro" id="IPR004017">
    <property type="entry name" value="Cys_rich_dom"/>
</dbReference>
<feature type="compositionally biased region" description="Low complexity" evidence="6">
    <location>
        <begin position="947"/>
        <end position="968"/>
    </location>
</feature>
<comment type="caution">
    <text evidence="9">The sequence shown here is derived from an EMBL/GenBank/DDBJ whole genome shotgun (WGS) entry which is preliminary data.</text>
</comment>
<keyword evidence="10" id="KW-1185">Reference proteome</keyword>
<evidence type="ECO:0000259" key="8">
    <source>
        <dbReference type="PROSITE" id="PS51379"/>
    </source>
</evidence>
<feature type="domain" description="4Fe-4S ferredoxin-type" evidence="8">
    <location>
        <begin position="406"/>
        <end position="438"/>
    </location>
</feature>
<dbReference type="GO" id="GO:0051539">
    <property type="term" value="F:4 iron, 4 sulfur cluster binding"/>
    <property type="evidence" value="ECO:0007669"/>
    <property type="project" value="UniProtKB-KW"/>
</dbReference>
<evidence type="ECO:0000256" key="2">
    <source>
        <dbReference type="ARBA" id="ARBA00022723"/>
    </source>
</evidence>
<evidence type="ECO:0000256" key="7">
    <source>
        <dbReference type="SAM" id="Phobius"/>
    </source>
</evidence>
<dbReference type="InterPro" id="IPR009051">
    <property type="entry name" value="Helical_ferredxn"/>
</dbReference>
<keyword evidence="7" id="KW-0812">Transmembrane</keyword>
<evidence type="ECO:0000313" key="9">
    <source>
        <dbReference type="EMBL" id="KGN37217.1"/>
    </source>
</evidence>
<accession>A0A0A0JMD1</accession>